<dbReference type="GO" id="GO:0016020">
    <property type="term" value="C:membrane"/>
    <property type="evidence" value="ECO:0007669"/>
    <property type="project" value="UniProtKB-SubCell"/>
</dbReference>
<accession>A0A210R164</accession>
<feature type="transmembrane region" description="Helical" evidence="7">
    <location>
        <begin position="733"/>
        <end position="752"/>
    </location>
</feature>
<feature type="transmembrane region" description="Helical" evidence="7">
    <location>
        <begin position="802"/>
        <end position="825"/>
    </location>
</feature>
<evidence type="ECO:0000256" key="4">
    <source>
        <dbReference type="ARBA" id="ARBA00022989"/>
    </source>
</evidence>
<comment type="similarity">
    <text evidence="2">Belongs to the patched family.</text>
</comment>
<reference evidence="9 10" key="1">
    <citation type="journal article" date="2017" name="Nat. Ecol. Evol.">
        <title>Scallop genome provides insights into evolution of bilaterian karyotype and development.</title>
        <authorList>
            <person name="Wang S."/>
            <person name="Zhang J."/>
            <person name="Jiao W."/>
            <person name="Li J."/>
            <person name="Xun X."/>
            <person name="Sun Y."/>
            <person name="Guo X."/>
            <person name="Huan P."/>
            <person name="Dong B."/>
            <person name="Zhang L."/>
            <person name="Hu X."/>
            <person name="Sun X."/>
            <person name="Wang J."/>
            <person name="Zhao C."/>
            <person name="Wang Y."/>
            <person name="Wang D."/>
            <person name="Huang X."/>
            <person name="Wang R."/>
            <person name="Lv J."/>
            <person name="Li Y."/>
            <person name="Zhang Z."/>
            <person name="Liu B."/>
            <person name="Lu W."/>
            <person name="Hui Y."/>
            <person name="Liang J."/>
            <person name="Zhou Z."/>
            <person name="Hou R."/>
            <person name="Li X."/>
            <person name="Liu Y."/>
            <person name="Li H."/>
            <person name="Ning X."/>
            <person name="Lin Y."/>
            <person name="Zhao L."/>
            <person name="Xing Q."/>
            <person name="Dou J."/>
            <person name="Li Y."/>
            <person name="Mao J."/>
            <person name="Guo H."/>
            <person name="Dou H."/>
            <person name="Li T."/>
            <person name="Mu C."/>
            <person name="Jiang W."/>
            <person name="Fu Q."/>
            <person name="Fu X."/>
            <person name="Miao Y."/>
            <person name="Liu J."/>
            <person name="Yu Q."/>
            <person name="Li R."/>
            <person name="Liao H."/>
            <person name="Li X."/>
            <person name="Kong Y."/>
            <person name="Jiang Z."/>
            <person name="Chourrout D."/>
            <person name="Li R."/>
            <person name="Bao Z."/>
        </authorList>
    </citation>
    <scope>NUCLEOTIDE SEQUENCE [LARGE SCALE GENOMIC DNA]</scope>
    <source>
        <strain evidence="9 10">PY_sf001</strain>
    </source>
</reference>
<evidence type="ECO:0000313" key="9">
    <source>
        <dbReference type="EMBL" id="OWF54746.1"/>
    </source>
</evidence>
<comment type="subcellular location">
    <subcellularLocation>
        <location evidence="1">Membrane</location>
        <topology evidence="1">Multi-pass membrane protein</topology>
    </subcellularLocation>
</comment>
<comment type="caution">
    <text evidence="9">The sequence shown here is derived from an EMBL/GenBank/DDBJ whole genome shotgun (WGS) entry which is preliminary data.</text>
</comment>
<dbReference type="Gene3D" id="1.20.1640.10">
    <property type="entry name" value="Multidrug efflux transporter AcrB transmembrane domain"/>
    <property type="match status" value="2"/>
</dbReference>
<dbReference type="Proteomes" id="UP000242188">
    <property type="component" value="Unassembled WGS sequence"/>
</dbReference>
<dbReference type="AlphaFoldDB" id="A0A210R164"/>
<dbReference type="PROSITE" id="PS50156">
    <property type="entry name" value="SSD"/>
    <property type="match status" value="1"/>
</dbReference>
<keyword evidence="4 7" id="KW-1133">Transmembrane helix</keyword>
<dbReference type="PANTHER" id="PTHR10796:SF92">
    <property type="entry name" value="PATCHED-RELATED, ISOFORM A"/>
    <property type="match status" value="1"/>
</dbReference>
<evidence type="ECO:0000256" key="3">
    <source>
        <dbReference type="ARBA" id="ARBA00022692"/>
    </source>
</evidence>
<feature type="transmembrane region" description="Helical" evidence="7">
    <location>
        <begin position="388"/>
        <end position="413"/>
    </location>
</feature>
<feature type="transmembrane region" description="Helical" evidence="7">
    <location>
        <begin position="772"/>
        <end position="790"/>
    </location>
</feature>
<dbReference type="SUPFAM" id="SSF82866">
    <property type="entry name" value="Multidrug efflux transporter AcrB transmembrane domain"/>
    <property type="match status" value="2"/>
</dbReference>
<keyword evidence="10" id="KW-1185">Reference proteome</keyword>
<dbReference type="InterPro" id="IPR003392">
    <property type="entry name" value="PTHD_SSD"/>
</dbReference>
<feature type="domain" description="SSD" evidence="8">
    <location>
        <begin position="256"/>
        <end position="413"/>
    </location>
</feature>
<feature type="transmembrane region" description="Helical" evidence="7">
    <location>
        <begin position="257"/>
        <end position="278"/>
    </location>
</feature>
<dbReference type="InterPro" id="IPR000731">
    <property type="entry name" value="SSD"/>
</dbReference>
<organism evidence="9 10">
    <name type="scientific">Mizuhopecten yessoensis</name>
    <name type="common">Japanese scallop</name>
    <name type="synonym">Patinopecten yessoensis</name>
    <dbReference type="NCBI Taxonomy" id="6573"/>
    <lineage>
        <taxon>Eukaryota</taxon>
        <taxon>Metazoa</taxon>
        <taxon>Spiralia</taxon>
        <taxon>Lophotrochozoa</taxon>
        <taxon>Mollusca</taxon>
        <taxon>Bivalvia</taxon>
        <taxon>Autobranchia</taxon>
        <taxon>Pteriomorphia</taxon>
        <taxon>Pectinida</taxon>
        <taxon>Pectinoidea</taxon>
        <taxon>Pectinidae</taxon>
        <taxon>Mizuhopecten</taxon>
    </lineage>
</organism>
<dbReference type="PANTHER" id="PTHR10796">
    <property type="entry name" value="PATCHED-RELATED"/>
    <property type="match status" value="1"/>
</dbReference>
<name>A0A210R164_MIZYE</name>
<feature type="transmembrane region" description="Helical" evidence="7">
    <location>
        <begin position="361"/>
        <end position="382"/>
    </location>
</feature>
<keyword evidence="5 7" id="KW-0472">Membrane</keyword>
<feature type="transmembrane region" description="Helical" evidence="7">
    <location>
        <begin position="290"/>
        <end position="313"/>
    </location>
</feature>
<keyword evidence="3 7" id="KW-0812">Transmembrane</keyword>
<gene>
    <name evidence="9" type="ORF">KP79_PYT18639</name>
</gene>
<evidence type="ECO:0000256" key="5">
    <source>
        <dbReference type="ARBA" id="ARBA00023136"/>
    </source>
</evidence>
<feature type="transmembrane region" description="Helical" evidence="7">
    <location>
        <begin position="21"/>
        <end position="48"/>
    </location>
</feature>
<dbReference type="Pfam" id="PF02460">
    <property type="entry name" value="Patched"/>
    <property type="match status" value="1"/>
</dbReference>
<evidence type="ECO:0000256" key="6">
    <source>
        <dbReference type="ARBA" id="ARBA00023180"/>
    </source>
</evidence>
<dbReference type="EMBL" id="NEDP02000890">
    <property type="protein sequence ID" value="OWF54746.1"/>
    <property type="molecule type" value="Genomic_DNA"/>
</dbReference>
<evidence type="ECO:0000256" key="7">
    <source>
        <dbReference type="SAM" id="Phobius"/>
    </source>
</evidence>
<sequence length="879" mass="97256">MVCWRLYHRTENCIGNSFHKYGVLVGTYPVIVLAISIAGSCVLGVGLLNLTVETDIEKVYTPPNSQASQDRSLLQDIFPDSSGSDFNSYSSINANIFGSVIFRRKDSSNLLSLDNIEEIQTIYNSIITNVLGNGRDYFYLCAVQNSSCAVDGEIIFTNNFVQLLQRGRLTFPVLETHHIESVFGDVVVANGILVSAKLIKLTLNLRHDTKAYREDSKSWEAAFMSFMKNVSSYSLDVTFAHSTSLDDELSKNIKGDIVLVSVTFTLMIIYATLVTTSCDPILDRQNLGRAGVLATGLSILASFGLGSACGVEFVSIAGVMPFLILGIGIDDMFILLAGLANAPLKDTIPNRVGDMMRTSGVAVTITSFTDIFAFGIGALSVFPGVRNFCIYTGLAVFFCYINFVTFFVACVAINERRMSDQRHSFTCRRIRLKDEMSGESALNRFCCGGRVPSSKEDLESVIERNPGKLLSKFVTLLPVKIITLVCFSVYLGVSIYGVTNFKQGFDITNLVADDSYFYEYSTLNQRYFTQRIPVSFVLTQPLRYSDTRTISAISTLVNNITSDESMNNQLQINWFSSYRSSAFFNGSSEAQFVTNLKAFLLLHPQFRTDILFEDTREAIRASRIYALTNDLKDSTEQGELMQRMRQIATKSSLEVIAYSPPFIFYEQYVVIVWSTLKTVGMAVVAIFIITTLFMPSPLLILYVTATMAMIMTGIFGFMYFWNLTLSSITMIHIIMSLGFSVDFSAHICHAYMTVEGQTRDIKVKNALLRAGGPILNGSVSSLLGILMLIFSQSYIFQSFFKVMLLVILIGMGHALFFLPVVLSLIGPLDTLLPSSTSEKKPLNGNTFTGIQDKASLPTGFNNDAKRASDFIGSNVGVTV</sequence>
<dbReference type="InterPro" id="IPR051697">
    <property type="entry name" value="Patched_domain-protein"/>
</dbReference>
<evidence type="ECO:0000259" key="8">
    <source>
        <dbReference type="PROSITE" id="PS50156"/>
    </source>
</evidence>
<feature type="transmembrane region" description="Helical" evidence="7">
    <location>
        <begin position="699"/>
        <end position="721"/>
    </location>
</feature>
<proteinExistence type="inferred from homology"/>
<feature type="transmembrane region" description="Helical" evidence="7">
    <location>
        <begin position="668"/>
        <end position="693"/>
    </location>
</feature>
<feature type="transmembrane region" description="Helical" evidence="7">
    <location>
        <begin position="319"/>
        <end position="340"/>
    </location>
</feature>
<dbReference type="OrthoDB" id="6510177at2759"/>
<evidence type="ECO:0000313" key="10">
    <source>
        <dbReference type="Proteomes" id="UP000242188"/>
    </source>
</evidence>
<keyword evidence="6" id="KW-0325">Glycoprotein</keyword>
<evidence type="ECO:0000256" key="2">
    <source>
        <dbReference type="ARBA" id="ARBA00005585"/>
    </source>
</evidence>
<evidence type="ECO:0000256" key="1">
    <source>
        <dbReference type="ARBA" id="ARBA00004141"/>
    </source>
</evidence>
<protein>
    <submittedName>
        <fullName evidence="9">Patched domain-containing protein 3</fullName>
    </submittedName>
</protein>